<dbReference type="PROSITE" id="PS00188">
    <property type="entry name" value="BIOTIN"/>
    <property type="match status" value="1"/>
</dbReference>
<evidence type="ECO:0000259" key="9">
    <source>
        <dbReference type="PROSITE" id="PS50968"/>
    </source>
</evidence>
<dbReference type="OrthoDB" id="9811735at2"/>
<dbReference type="SUPFAM" id="SSF51230">
    <property type="entry name" value="Single hybrid motif"/>
    <property type="match status" value="1"/>
</dbReference>
<dbReference type="FunFam" id="2.40.50.100:FF:000003">
    <property type="entry name" value="Acetyl-CoA carboxylase biotin carboxyl carrier protein"/>
    <property type="match status" value="1"/>
</dbReference>
<dbReference type="GO" id="GO:0003989">
    <property type="term" value="F:acetyl-CoA carboxylase activity"/>
    <property type="evidence" value="ECO:0007669"/>
    <property type="project" value="InterPro"/>
</dbReference>
<dbReference type="InterPro" id="IPR011053">
    <property type="entry name" value="Single_hybrid_motif"/>
</dbReference>
<dbReference type="Proteomes" id="UP000002730">
    <property type="component" value="Chromosome"/>
</dbReference>
<dbReference type="CDD" id="cd06850">
    <property type="entry name" value="biotinyl_domain"/>
    <property type="match status" value="1"/>
</dbReference>
<sequence>MDIEKIKQLIDAVNTSELAFFEFSSSEYHVKMDKSLTRNSKEAEDVVPKQSKITPVDKIVEETTVVKRVETEETLIATDSETLVMEDLKVIGSPMVGTIYNAPSPEAEVFVEVGQRIKTGEILCIIEAMKLMNEIEAEVSGEVVEILFKNGDMVEYGQPLFKIREN</sequence>
<accession>D9SME3</accession>
<dbReference type="Pfam" id="PF00364">
    <property type="entry name" value="Biotin_lipoyl"/>
    <property type="match status" value="1"/>
</dbReference>
<dbReference type="InterPro" id="IPR050709">
    <property type="entry name" value="Biotin_Carboxyl_Carrier/Decarb"/>
</dbReference>
<dbReference type="InterPro" id="IPR000089">
    <property type="entry name" value="Biotin_lipoyl"/>
</dbReference>
<evidence type="ECO:0000256" key="5">
    <source>
        <dbReference type="ARBA" id="ARBA00023098"/>
    </source>
</evidence>
<name>D9SME3_CLOC7</name>
<dbReference type="RefSeq" id="WP_010074152.1">
    <property type="nucleotide sequence ID" value="NC_014393.1"/>
</dbReference>
<gene>
    <name evidence="10" type="ordered locus">Clocel_4138</name>
</gene>
<keyword evidence="5 8" id="KW-0443">Lipid metabolism</keyword>
<feature type="domain" description="Lipoyl-binding" evidence="9">
    <location>
        <begin position="88"/>
        <end position="164"/>
    </location>
</feature>
<dbReference type="InterPro" id="IPR001882">
    <property type="entry name" value="Biotin_BS"/>
</dbReference>
<reference evidence="10 11" key="1">
    <citation type="submission" date="2010-08" db="EMBL/GenBank/DDBJ databases">
        <title>Complete sequence of Clostridium cellulovorans 743B.</title>
        <authorList>
            <consortium name="US DOE Joint Genome Institute"/>
            <person name="Lucas S."/>
            <person name="Copeland A."/>
            <person name="Lapidus A."/>
            <person name="Cheng J.-F."/>
            <person name="Bruce D."/>
            <person name="Goodwin L."/>
            <person name="Pitluck S."/>
            <person name="Chertkov O."/>
            <person name="Detter J.C."/>
            <person name="Han C."/>
            <person name="Tapia R."/>
            <person name="Land M."/>
            <person name="Hauser L."/>
            <person name="Chang Y.-J."/>
            <person name="Jeffries C."/>
            <person name="Kyrpides N."/>
            <person name="Ivanova N."/>
            <person name="Mikhailova N."/>
            <person name="Hemme C.L."/>
            <person name="Woyke T."/>
        </authorList>
    </citation>
    <scope>NUCLEOTIDE SEQUENCE [LARGE SCALE GENOMIC DNA]</scope>
    <source>
        <strain evidence="11">ATCC 35296 / DSM 3052 / OCM 3 / 743B</strain>
    </source>
</reference>
<evidence type="ECO:0000256" key="7">
    <source>
        <dbReference type="ARBA" id="ARBA00023267"/>
    </source>
</evidence>
<keyword evidence="6 8" id="KW-0275">Fatty acid biosynthesis</keyword>
<evidence type="ECO:0000313" key="11">
    <source>
        <dbReference type="Proteomes" id="UP000002730"/>
    </source>
</evidence>
<dbReference type="EMBL" id="CP002160">
    <property type="protein sequence ID" value="ADL53799.1"/>
    <property type="molecule type" value="Genomic_DNA"/>
</dbReference>
<dbReference type="eggNOG" id="COG0511">
    <property type="taxonomic scope" value="Bacteria"/>
</dbReference>
<keyword evidence="7 8" id="KW-0092">Biotin</keyword>
<organism evidence="10 11">
    <name type="scientific">Clostridium cellulovorans (strain ATCC 35296 / DSM 3052 / OCM 3 / 743B)</name>
    <dbReference type="NCBI Taxonomy" id="573061"/>
    <lineage>
        <taxon>Bacteria</taxon>
        <taxon>Bacillati</taxon>
        <taxon>Bacillota</taxon>
        <taxon>Clostridia</taxon>
        <taxon>Eubacteriales</taxon>
        <taxon>Clostridiaceae</taxon>
        <taxon>Clostridium</taxon>
    </lineage>
</organism>
<dbReference type="PANTHER" id="PTHR45266:SF3">
    <property type="entry name" value="OXALOACETATE DECARBOXYLASE ALPHA CHAIN"/>
    <property type="match status" value="1"/>
</dbReference>
<dbReference type="GO" id="GO:0006633">
    <property type="term" value="P:fatty acid biosynthetic process"/>
    <property type="evidence" value="ECO:0007669"/>
    <property type="project" value="UniProtKB-UniPathway"/>
</dbReference>
<comment type="pathway">
    <text evidence="1 8">Lipid metabolism; fatty acid biosynthesis.</text>
</comment>
<dbReference type="KEGG" id="ccb:Clocel_4138"/>
<evidence type="ECO:0000256" key="2">
    <source>
        <dbReference type="ARBA" id="ARBA00017562"/>
    </source>
</evidence>
<dbReference type="HOGENOM" id="CLU_016733_3_0_9"/>
<keyword evidence="11" id="KW-1185">Reference proteome</keyword>
<keyword evidence="4 8" id="KW-0276">Fatty acid metabolism</keyword>
<evidence type="ECO:0000256" key="4">
    <source>
        <dbReference type="ARBA" id="ARBA00022832"/>
    </source>
</evidence>
<dbReference type="GO" id="GO:0009317">
    <property type="term" value="C:acetyl-CoA carboxylase complex"/>
    <property type="evidence" value="ECO:0007669"/>
    <property type="project" value="InterPro"/>
</dbReference>
<keyword evidence="3 8" id="KW-0444">Lipid biosynthesis</keyword>
<dbReference type="PRINTS" id="PR01071">
    <property type="entry name" value="ACOABIOTINCC"/>
</dbReference>
<evidence type="ECO:0000256" key="1">
    <source>
        <dbReference type="ARBA" id="ARBA00005194"/>
    </source>
</evidence>
<evidence type="ECO:0000313" key="10">
    <source>
        <dbReference type="EMBL" id="ADL53799.1"/>
    </source>
</evidence>
<comment type="function">
    <text evidence="8">This protein is a component of the acetyl coenzyme A carboxylase complex; first, biotin carboxylase catalyzes the carboxylation of the carrier protein and then the transcarboxylase transfers the carboxyl group to form malonyl-CoA.</text>
</comment>
<dbReference type="STRING" id="573061.Clocel_4138"/>
<evidence type="ECO:0000256" key="8">
    <source>
        <dbReference type="RuleBase" id="RU364072"/>
    </source>
</evidence>
<dbReference type="Gene3D" id="2.40.50.100">
    <property type="match status" value="1"/>
</dbReference>
<protein>
    <recommendedName>
        <fullName evidence="2 8">Biotin carboxyl carrier protein of acetyl-CoA carboxylase</fullName>
    </recommendedName>
</protein>
<dbReference type="PROSITE" id="PS50968">
    <property type="entry name" value="BIOTINYL_LIPOYL"/>
    <property type="match status" value="1"/>
</dbReference>
<dbReference type="AlphaFoldDB" id="D9SME3"/>
<proteinExistence type="predicted"/>
<evidence type="ECO:0000256" key="6">
    <source>
        <dbReference type="ARBA" id="ARBA00023160"/>
    </source>
</evidence>
<dbReference type="NCBIfam" id="TIGR00531">
    <property type="entry name" value="BCCP"/>
    <property type="match status" value="1"/>
</dbReference>
<dbReference type="UniPathway" id="UPA00094"/>
<dbReference type="PANTHER" id="PTHR45266">
    <property type="entry name" value="OXALOACETATE DECARBOXYLASE ALPHA CHAIN"/>
    <property type="match status" value="1"/>
</dbReference>
<dbReference type="InterPro" id="IPR001249">
    <property type="entry name" value="AcCoA_biotinCC"/>
</dbReference>
<evidence type="ECO:0000256" key="3">
    <source>
        <dbReference type="ARBA" id="ARBA00022516"/>
    </source>
</evidence>